<protein>
    <submittedName>
        <fullName evidence="1">Uncharacterized protein</fullName>
    </submittedName>
</protein>
<evidence type="ECO:0000313" key="1">
    <source>
        <dbReference type="EMBL" id="KAK5693410.1"/>
    </source>
</evidence>
<accession>A0AAN7ZLM5</accession>
<reference evidence="1" key="1">
    <citation type="submission" date="2023-08" db="EMBL/GenBank/DDBJ databases">
        <title>Black Yeasts Isolated from many extreme environments.</title>
        <authorList>
            <person name="Coleine C."/>
            <person name="Stajich J.E."/>
            <person name="Selbmann L."/>
        </authorList>
    </citation>
    <scope>NUCLEOTIDE SEQUENCE</scope>
    <source>
        <strain evidence="1">CCFEE 5810</strain>
    </source>
</reference>
<dbReference type="Proteomes" id="UP001310594">
    <property type="component" value="Unassembled WGS sequence"/>
</dbReference>
<gene>
    <name evidence="1" type="ORF">LTR97_009979</name>
</gene>
<name>A0AAN7ZLM5_9PEZI</name>
<sequence length="149" mass="16716">MHDTDVAIVAEARKPSVVAYATDEKAPYTGPPDDSTEALLEPTQEELRTLRRVGGKIPWQSFTITTSTAAAIEFDDSEMLIRPCFSTPEAEVYRGSVAFNHSTHLLTLRPIFDRFIGIYLRDPYLTRLLTASTQNSLSASRTMEQLRYS</sequence>
<organism evidence="1 2">
    <name type="scientific">Elasticomyces elasticus</name>
    <dbReference type="NCBI Taxonomy" id="574655"/>
    <lineage>
        <taxon>Eukaryota</taxon>
        <taxon>Fungi</taxon>
        <taxon>Dikarya</taxon>
        <taxon>Ascomycota</taxon>
        <taxon>Pezizomycotina</taxon>
        <taxon>Dothideomycetes</taxon>
        <taxon>Dothideomycetidae</taxon>
        <taxon>Mycosphaerellales</taxon>
        <taxon>Teratosphaeriaceae</taxon>
        <taxon>Elasticomyces</taxon>
    </lineage>
</organism>
<dbReference type="EMBL" id="JAVRQU010000017">
    <property type="protein sequence ID" value="KAK5693410.1"/>
    <property type="molecule type" value="Genomic_DNA"/>
</dbReference>
<evidence type="ECO:0000313" key="2">
    <source>
        <dbReference type="Proteomes" id="UP001310594"/>
    </source>
</evidence>
<dbReference type="AlphaFoldDB" id="A0AAN7ZLM5"/>
<comment type="caution">
    <text evidence="1">The sequence shown here is derived from an EMBL/GenBank/DDBJ whole genome shotgun (WGS) entry which is preliminary data.</text>
</comment>
<proteinExistence type="predicted"/>